<accession>A0A074ZAZ7</accession>
<dbReference type="KEGG" id="ovi:T265_07845"/>
<dbReference type="Proteomes" id="UP000054324">
    <property type="component" value="Unassembled WGS sequence"/>
</dbReference>
<organism evidence="1 2">
    <name type="scientific">Opisthorchis viverrini</name>
    <name type="common">Southeast Asian liver fluke</name>
    <dbReference type="NCBI Taxonomy" id="6198"/>
    <lineage>
        <taxon>Eukaryota</taxon>
        <taxon>Metazoa</taxon>
        <taxon>Spiralia</taxon>
        <taxon>Lophotrochozoa</taxon>
        <taxon>Platyhelminthes</taxon>
        <taxon>Trematoda</taxon>
        <taxon>Digenea</taxon>
        <taxon>Opisthorchiida</taxon>
        <taxon>Opisthorchiata</taxon>
        <taxon>Opisthorchiidae</taxon>
        <taxon>Opisthorchis</taxon>
    </lineage>
</organism>
<name>A0A074ZAZ7_OPIVI</name>
<dbReference type="GeneID" id="20322024"/>
<dbReference type="OrthoDB" id="775260at2759"/>
<dbReference type="RefSeq" id="XP_009171749.1">
    <property type="nucleotide sequence ID" value="XM_009173485.1"/>
</dbReference>
<keyword evidence="2" id="KW-1185">Reference proteome</keyword>
<reference evidence="1 2" key="1">
    <citation type="submission" date="2013-11" db="EMBL/GenBank/DDBJ databases">
        <title>Opisthorchis viverrini - life in the bile duct.</title>
        <authorList>
            <person name="Young N.D."/>
            <person name="Nagarajan N."/>
            <person name="Lin S.J."/>
            <person name="Korhonen P.K."/>
            <person name="Jex A.R."/>
            <person name="Hall R.S."/>
            <person name="Safavi-Hemami H."/>
            <person name="Kaewkong W."/>
            <person name="Bertrand D."/>
            <person name="Gao S."/>
            <person name="Seet Q."/>
            <person name="Wongkham S."/>
            <person name="Teh B.T."/>
            <person name="Wongkham C."/>
            <person name="Intapan P.M."/>
            <person name="Maleewong W."/>
            <person name="Yang X."/>
            <person name="Hu M."/>
            <person name="Wang Z."/>
            <person name="Hofmann A."/>
            <person name="Sternberg P.W."/>
            <person name="Tan P."/>
            <person name="Wang J."/>
            <person name="Gasser R.B."/>
        </authorList>
    </citation>
    <scope>NUCLEOTIDE SEQUENCE [LARGE SCALE GENOMIC DNA]</scope>
</reference>
<dbReference type="CTD" id="20322024"/>
<gene>
    <name evidence="1" type="ORF">T265_07845</name>
</gene>
<dbReference type="AlphaFoldDB" id="A0A074ZAZ7"/>
<evidence type="ECO:0000313" key="2">
    <source>
        <dbReference type="Proteomes" id="UP000054324"/>
    </source>
</evidence>
<dbReference type="EMBL" id="KL596808">
    <property type="protein sequence ID" value="KER24476.1"/>
    <property type="molecule type" value="Genomic_DNA"/>
</dbReference>
<evidence type="ECO:0000313" key="1">
    <source>
        <dbReference type="EMBL" id="KER24476.1"/>
    </source>
</evidence>
<sequence>MPMAHGPGEGEARLCTTQRKHEGWDAASLDKGSREAKVGFEPRTFRSVNSRSNHLSHLALKFMDTLQWASGWSVMTYKHLCARSQVTYKRKKKRKRSAVAPFRCLAAMPPEGSTGARILPGCSSLDRGSRVAEVGFELRTFRWLKWLERKFTDRKVRGSNQTSASRLPLSRLGQPGSIPVLMLPSSSMAARRRMIYFLFLLQFAQF</sequence>
<proteinExistence type="predicted"/>
<protein>
    <submittedName>
        <fullName evidence="1">Uncharacterized protein</fullName>
    </submittedName>
</protein>